<gene>
    <name evidence="11 15" type="primary">radA</name>
    <name evidence="15" type="ORF">H8E41_08685</name>
</gene>
<dbReference type="GO" id="GO:0005524">
    <property type="term" value="F:ATP binding"/>
    <property type="evidence" value="ECO:0007669"/>
    <property type="project" value="UniProtKB-UniRule"/>
</dbReference>
<evidence type="ECO:0000256" key="2">
    <source>
        <dbReference type="ARBA" id="ARBA00022741"/>
    </source>
</evidence>
<dbReference type="InterPro" id="IPR020568">
    <property type="entry name" value="Ribosomal_Su5_D2-typ_SF"/>
</dbReference>
<keyword evidence="9 11" id="KW-0238">DNA-binding</keyword>
<keyword evidence="10 11" id="KW-0234">DNA repair</keyword>
<dbReference type="PANTHER" id="PTHR32472:SF10">
    <property type="entry name" value="DNA REPAIR PROTEIN RADA-LIKE PROTEIN"/>
    <property type="match status" value="1"/>
</dbReference>
<dbReference type="PRINTS" id="PR01874">
    <property type="entry name" value="DNAREPAIRADA"/>
</dbReference>
<name>A0A8J6NDM3_9BACT</name>
<keyword evidence="3 11" id="KW-0227">DNA damage</keyword>
<dbReference type="SMART" id="SM00382">
    <property type="entry name" value="AAA"/>
    <property type="match status" value="1"/>
</dbReference>
<accession>A0A8J6NDM3</accession>
<comment type="function">
    <text evidence="11">Plays a role in repairing double-strand DNA breaks, probably involving stabilizing or processing branched DNA or blocked replication forks.</text>
</comment>
<evidence type="ECO:0000256" key="12">
    <source>
        <dbReference type="NCBIfam" id="TIGR00416"/>
    </source>
</evidence>
<dbReference type="AlphaFoldDB" id="A0A8J6NDM3"/>
<dbReference type="Pfam" id="PF13481">
    <property type="entry name" value="AAA_25"/>
    <property type="match status" value="1"/>
</dbReference>
<evidence type="ECO:0000256" key="13">
    <source>
        <dbReference type="RuleBase" id="RU003555"/>
    </source>
</evidence>
<evidence type="ECO:0000313" key="16">
    <source>
        <dbReference type="Proteomes" id="UP000614424"/>
    </source>
</evidence>
<reference evidence="15 16" key="1">
    <citation type="submission" date="2020-08" db="EMBL/GenBank/DDBJ databases">
        <title>Bridging the membrane lipid divide: bacteria of the FCB group superphylum have the potential to synthesize archaeal ether lipids.</title>
        <authorList>
            <person name="Villanueva L."/>
            <person name="Von Meijenfeldt F.A.B."/>
            <person name="Westbye A.B."/>
            <person name="Yadav S."/>
            <person name="Hopmans E.C."/>
            <person name="Dutilh B.E."/>
            <person name="Sinninghe Damste J.S."/>
        </authorList>
    </citation>
    <scope>NUCLEOTIDE SEQUENCE [LARGE SCALE GENOMIC DNA]</scope>
    <source>
        <strain evidence="15">NIOZ-UU47</strain>
    </source>
</reference>
<dbReference type="GO" id="GO:0008270">
    <property type="term" value="F:zinc ion binding"/>
    <property type="evidence" value="ECO:0007669"/>
    <property type="project" value="UniProtKB-KW"/>
</dbReference>
<dbReference type="Proteomes" id="UP000614424">
    <property type="component" value="Unassembled WGS sequence"/>
</dbReference>
<evidence type="ECO:0000256" key="7">
    <source>
        <dbReference type="ARBA" id="ARBA00022840"/>
    </source>
</evidence>
<keyword evidence="8 11" id="KW-0346">Stress response</keyword>
<dbReference type="FunFam" id="3.30.230.10:FF:000011">
    <property type="entry name" value="DNA repair protein RadA"/>
    <property type="match status" value="1"/>
</dbReference>
<dbReference type="Gene3D" id="3.30.230.10">
    <property type="match status" value="1"/>
</dbReference>
<sequence>MAKHKKIFLCSSCDSQFSKWAGQCPDCSEWDTISEQKQPIFSDKYSGYSGVLSEVQTLSEVGHTDELRIKTGLAEFDRVLGGGLVQGSVVLIGGDPGVGKSTGLLQVSGSLSCRMPVLYVTGEESPQQIAMRAKRLAIPDSHLRILAETRIEHICAIAAIEKPHIIVIDSIQTMQVADVSSAPGSVSQVRESAARLTRFAKETGTAIFLVGHVTKTGDIAGPRVLEHIIDVVCYIEGESESRFRIIRAVKNRYGAVNELGVFAMTSKGLQEISNPSAIFLTRGAEPMPGSVIMAIWEGSRPLLIEIQALVDESHAETPRRVTLGLEQNRLAMLLAVLHRHGGVVTYNQDVFVNVVGGVKVNETSADLALLMAIVSSLRDMPLPKDMIVFGETGLSGEIRPVSGGQERLREAVKHGFKRAIIPAANAPKEKIPGLTIIPVEKISEAIAAFASL</sequence>
<feature type="short sequence motif" description="RadA KNRFG motif" evidence="11">
    <location>
        <begin position="250"/>
        <end position="254"/>
    </location>
</feature>
<evidence type="ECO:0000256" key="3">
    <source>
        <dbReference type="ARBA" id="ARBA00022763"/>
    </source>
</evidence>
<organism evidence="15 16">
    <name type="scientific">Candidatus Desulfobia pelagia</name>
    <dbReference type="NCBI Taxonomy" id="2841692"/>
    <lineage>
        <taxon>Bacteria</taxon>
        <taxon>Pseudomonadati</taxon>
        <taxon>Thermodesulfobacteriota</taxon>
        <taxon>Desulfobulbia</taxon>
        <taxon>Desulfobulbales</taxon>
        <taxon>Desulfobulbaceae</taxon>
        <taxon>Candidatus Desulfobia</taxon>
    </lineage>
</organism>
<evidence type="ECO:0000256" key="9">
    <source>
        <dbReference type="ARBA" id="ARBA00023125"/>
    </source>
</evidence>
<dbReference type="GO" id="GO:0016787">
    <property type="term" value="F:hydrolase activity"/>
    <property type="evidence" value="ECO:0007669"/>
    <property type="project" value="UniProtKB-KW"/>
</dbReference>
<dbReference type="InterPro" id="IPR041166">
    <property type="entry name" value="Rubredoxin_2"/>
</dbReference>
<evidence type="ECO:0000256" key="4">
    <source>
        <dbReference type="ARBA" id="ARBA00022771"/>
    </source>
</evidence>
<dbReference type="CDD" id="cd01121">
    <property type="entry name" value="RadA_SMS_N"/>
    <property type="match status" value="1"/>
</dbReference>
<proteinExistence type="inferred from homology"/>
<keyword evidence="5" id="KW-0378">Hydrolase</keyword>
<evidence type="ECO:0000256" key="6">
    <source>
        <dbReference type="ARBA" id="ARBA00022833"/>
    </source>
</evidence>
<evidence type="ECO:0000256" key="5">
    <source>
        <dbReference type="ARBA" id="ARBA00022801"/>
    </source>
</evidence>
<keyword evidence="2 11" id="KW-0547">Nucleotide-binding</keyword>
<evidence type="ECO:0000256" key="1">
    <source>
        <dbReference type="ARBA" id="ARBA00022723"/>
    </source>
</evidence>
<dbReference type="InterPro" id="IPR027417">
    <property type="entry name" value="P-loop_NTPase"/>
</dbReference>
<comment type="function">
    <text evidence="13">DNA-dependent ATPase involved in processing of recombination intermediates, plays a role in repairing DNA breaks. Stimulates the branch migration of RecA-mediated strand transfer reactions, allowing the 3' invading strand to extend heteroduplex DNA faster. Binds ssDNA in the presence of ADP but not other nucleotides, has ATPase activity that is stimulated by ssDNA and various branched DNA structures, but inhibited by SSB. Does not have RecA's homology-searching function.</text>
</comment>
<dbReference type="InterPro" id="IPR004504">
    <property type="entry name" value="DNA_repair_RadA"/>
</dbReference>
<dbReference type="SUPFAM" id="SSF54211">
    <property type="entry name" value="Ribosomal protein S5 domain 2-like"/>
    <property type="match status" value="1"/>
</dbReference>
<comment type="caution">
    <text evidence="15">The sequence shown here is derived from an EMBL/GenBank/DDBJ whole genome shotgun (WGS) entry which is preliminary data.</text>
</comment>
<dbReference type="InterPro" id="IPR014721">
    <property type="entry name" value="Ribsml_uS5_D2-typ_fold_subgr"/>
</dbReference>
<dbReference type="GO" id="GO:0140664">
    <property type="term" value="F:ATP-dependent DNA damage sensor activity"/>
    <property type="evidence" value="ECO:0007669"/>
    <property type="project" value="InterPro"/>
</dbReference>
<evidence type="ECO:0000256" key="10">
    <source>
        <dbReference type="ARBA" id="ARBA00023204"/>
    </source>
</evidence>
<dbReference type="GO" id="GO:0000725">
    <property type="term" value="P:recombinational repair"/>
    <property type="evidence" value="ECO:0007669"/>
    <property type="project" value="UniProtKB-UniRule"/>
</dbReference>
<feature type="domain" description="RecA family profile 1" evidence="14">
    <location>
        <begin position="65"/>
        <end position="213"/>
    </location>
</feature>
<dbReference type="Pfam" id="PF13541">
    <property type="entry name" value="ChlI"/>
    <property type="match status" value="1"/>
</dbReference>
<comment type="domain">
    <text evidence="11">The middle region has homology to RecA with ATPase motifs including the RadA KNRFG motif, while the C-terminus is homologous to Lon protease.</text>
</comment>
<dbReference type="InterPro" id="IPR003593">
    <property type="entry name" value="AAA+_ATPase"/>
</dbReference>
<keyword evidence="4 13" id="KW-0863">Zinc-finger</keyword>
<dbReference type="GO" id="GO:0003684">
    <property type="term" value="F:damaged DNA binding"/>
    <property type="evidence" value="ECO:0007669"/>
    <property type="project" value="InterPro"/>
</dbReference>
<keyword evidence="1 11" id="KW-0479">Metal-binding</keyword>
<evidence type="ECO:0000313" key="15">
    <source>
        <dbReference type="EMBL" id="MBC8317970.1"/>
    </source>
</evidence>
<evidence type="ECO:0000259" key="14">
    <source>
        <dbReference type="PROSITE" id="PS50162"/>
    </source>
</evidence>
<dbReference type="SUPFAM" id="SSF52540">
    <property type="entry name" value="P-loop containing nucleoside triphosphate hydrolases"/>
    <property type="match status" value="1"/>
</dbReference>
<protein>
    <recommendedName>
        <fullName evidence="11 12">DNA repair protein RadA</fullName>
    </recommendedName>
</protein>
<evidence type="ECO:0000256" key="8">
    <source>
        <dbReference type="ARBA" id="ARBA00023016"/>
    </source>
</evidence>
<dbReference type="NCBIfam" id="TIGR00416">
    <property type="entry name" value="sms"/>
    <property type="match status" value="1"/>
</dbReference>
<dbReference type="PROSITE" id="PS50162">
    <property type="entry name" value="RECA_2"/>
    <property type="match status" value="1"/>
</dbReference>
<dbReference type="FunFam" id="3.40.50.300:FF:000050">
    <property type="entry name" value="DNA repair protein RadA"/>
    <property type="match status" value="1"/>
</dbReference>
<dbReference type="Pfam" id="PF18073">
    <property type="entry name" value="Zn_ribbon_LapB"/>
    <property type="match status" value="1"/>
</dbReference>
<feature type="binding site" evidence="11">
    <location>
        <begin position="94"/>
        <end position="101"/>
    </location>
    <ligand>
        <name>ATP</name>
        <dbReference type="ChEBI" id="CHEBI:30616"/>
    </ligand>
</feature>
<keyword evidence="6 13" id="KW-0862">Zinc</keyword>
<keyword evidence="7 11" id="KW-0067">ATP-binding</keyword>
<evidence type="ECO:0000256" key="11">
    <source>
        <dbReference type="HAMAP-Rule" id="MF_01498"/>
    </source>
</evidence>
<dbReference type="Gene3D" id="3.40.50.300">
    <property type="entry name" value="P-loop containing nucleotide triphosphate hydrolases"/>
    <property type="match status" value="1"/>
</dbReference>
<dbReference type="GO" id="GO:0005829">
    <property type="term" value="C:cytosol"/>
    <property type="evidence" value="ECO:0007669"/>
    <property type="project" value="TreeGrafter"/>
</dbReference>
<dbReference type="EMBL" id="JACNJZ010000119">
    <property type="protein sequence ID" value="MBC8317970.1"/>
    <property type="molecule type" value="Genomic_DNA"/>
</dbReference>
<comment type="similarity">
    <text evidence="11 13">Belongs to the RecA family. RadA subfamily.</text>
</comment>
<dbReference type="InterPro" id="IPR020588">
    <property type="entry name" value="RecA_ATP-bd"/>
</dbReference>
<dbReference type="HAMAP" id="MF_01498">
    <property type="entry name" value="RadA_bact"/>
    <property type="match status" value="1"/>
</dbReference>
<dbReference type="PANTHER" id="PTHR32472">
    <property type="entry name" value="DNA REPAIR PROTEIN RADA"/>
    <property type="match status" value="1"/>
</dbReference>
<feature type="region of interest" description="Lon-protease-like" evidence="11">
    <location>
        <begin position="349"/>
        <end position="452"/>
    </location>
</feature>